<evidence type="ECO:0000259" key="3">
    <source>
        <dbReference type="PROSITE" id="PS50206"/>
    </source>
</evidence>
<dbReference type="Proteomes" id="UP000304880">
    <property type="component" value="Unassembled WGS sequence"/>
</dbReference>
<evidence type="ECO:0000256" key="1">
    <source>
        <dbReference type="ARBA" id="ARBA00023266"/>
    </source>
</evidence>
<dbReference type="PROSITE" id="PS00380">
    <property type="entry name" value="RHODANESE_1"/>
    <property type="match status" value="1"/>
</dbReference>
<dbReference type="SUPFAM" id="SSF52821">
    <property type="entry name" value="Rhodanese/Cell cycle control phosphatase"/>
    <property type="match status" value="1"/>
</dbReference>
<dbReference type="PANTHER" id="PTHR30401:SF0">
    <property type="entry name" value="TRNA 2-SELENOURIDINE SYNTHASE"/>
    <property type="match status" value="1"/>
</dbReference>
<dbReference type="AlphaFoldDB" id="A0A5C4R3D8"/>
<dbReference type="NCBIfam" id="TIGR03167">
    <property type="entry name" value="tRNA_sel_U_synt"/>
    <property type="match status" value="1"/>
</dbReference>
<dbReference type="InterPro" id="IPR027417">
    <property type="entry name" value="P-loop_NTPase"/>
</dbReference>
<dbReference type="GO" id="GO:0004792">
    <property type="term" value="F:thiosulfate-cyanide sulfurtransferase activity"/>
    <property type="evidence" value="ECO:0007669"/>
    <property type="project" value="InterPro"/>
</dbReference>
<dbReference type="RefSeq" id="WP_139599277.1">
    <property type="nucleotide sequence ID" value="NZ_VDDC01000034.1"/>
</dbReference>
<evidence type="ECO:0000256" key="2">
    <source>
        <dbReference type="SAM" id="MobiDB-lite"/>
    </source>
</evidence>
<accession>A0A5C4R3D8</accession>
<dbReference type="InterPro" id="IPR058840">
    <property type="entry name" value="AAA_SelU"/>
</dbReference>
<name>A0A5C4R3D8_9RHOB</name>
<dbReference type="Pfam" id="PF26341">
    <property type="entry name" value="AAA_SelU"/>
    <property type="match status" value="1"/>
</dbReference>
<dbReference type="InterPro" id="IPR036873">
    <property type="entry name" value="Rhodanese-like_dom_sf"/>
</dbReference>
<dbReference type="SUPFAM" id="SSF52540">
    <property type="entry name" value="P-loop containing nucleoside triphosphate hydrolases"/>
    <property type="match status" value="1"/>
</dbReference>
<keyword evidence="5" id="KW-1185">Reference proteome</keyword>
<dbReference type="PROSITE" id="PS50206">
    <property type="entry name" value="RHODANESE_3"/>
    <property type="match status" value="1"/>
</dbReference>
<evidence type="ECO:0000313" key="4">
    <source>
        <dbReference type="EMBL" id="TNH38274.1"/>
    </source>
</evidence>
<dbReference type="Pfam" id="PF00581">
    <property type="entry name" value="Rhodanese"/>
    <property type="match status" value="1"/>
</dbReference>
<gene>
    <name evidence="4" type="primary">mnmH</name>
    <name evidence="4" type="ORF">FHD67_15885</name>
</gene>
<evidence type="ECO:0000313" key="5">
    <source>
        <dbReference type="Proteomes" id="UP000304880"/>
    </source>
</evidence>
<dbReference type="SMART" id="SM00450">
    <property type="entry name" value="RHOD"/>
    <property type="match status" value="1"/>
</dbReference>
<dbReference type="PANTHER" id="PTHR30401">
    <property type="entry name" value="TRNA 2-SELENOURIDINE SYNTHASE"/>
    <property type="match status" value="1"/>
</dbReference>
<proteinExistence type="predicted"/>
<dbReference type="GO" id="GO:0002098">
    <property type="term" value="P:tRNA wobble uridine modification"/>
    <property type="evidence" value="ECO:0007669"/>
    <property type="project" value="InterPro"/>
</dbReference>
<protein>
    <submittedName>
        <fullName evidence="4">tRNA 2-selenouridine(34) synthase MnmH</fullName>
    </submittedName>
</protein>
<dbReference type="NCBIfam" id="NF008750">
    <property type="entry name" value="PRK11784.1-2"/>
    <property type="match status" value="1"/>
</dbReference>
<dbReference type="GO" id="GO:0043828">
    <property type="term" value="F:tRNA 2-selenouridine synthase activity"/>
    <property type="evidence" value="ECO:0007669"/>
    <property type="project" value="InterPro"/>
</dbReference>
<feature type="region of interest" description="Disordered" evidence="2">
    <location>
        <begin position="350"/>
        <end position="369"/>
    </location>
</feature>
<organism evidence="4 5">
    <name type="scientific">Paracoccus haeundaensis</name>
    <dbReference type="NCBI Taxonomy" id="225362"/>
    <lineage>
        <taxon>Bacteria</taxon>
        <taxon>Pseudomonadati</taxon>
        <taxon>Pseudomonadota</taxon>
        <taxon>Alphaproteobacteria</taxon>
        <taxon>Rhodobacterales</taxon>
        <taxon>Paracoccaceae</taxon>
        <taxon>Paracoccus</taxon>
    </lineage>
</organism>
<comment type="caution">
    <text evidence="4">The sequence shown here is derived from an EMBL/GenBank/DDBJ whole genome shotgun (WGS) entry which is preliminary data.</text>
</comment>
<dbReference type="EMBL" id="VDDC01000034">
    <property type="protein sequence ID" value="TNH38274.1"/>
    <property type="molecule type" value="Genomic_DNA"/>
</dbReference>
<dbReference type="NCBIfam" id="NF008752">
    <property type="entry name" value="PRK11784.1-4"/>
    <property type="match status" value="1"/>
</dbReference>
<keyword evidence="1" id="KW-0711">Selenium</keyword>
<feature type="domain" description="Rhodanese" evidence="3">
    <location>
        <begin position="19"/>
        <end position="131"/>
    </location>
</feature>
<dbReference type="InterPro" id="IPR001307">
    <property type="entry name" value="Thiosulphate_STrfase_CS"/>
</dbReference>
<reference evidence="4 5" key="1">
    <citation type="submission" date="2019-06" db="EMBL/GenBank/DDBJ databases">
        <authorList>
            <person name="Li J."/>
        </authorList>
    </citation>
    <scope>NUCLEOTIDE SEQUENCE [LARGE SCALE GENOMIC DNA]</scope>
    <source>
        <strain evidence="4 5">CGMCC 1.8012</strain>
    </source>
</reference>
<dbReference type="Gene3D" id="3.40.250.10">
    <property type="entry name" value="Rhodanese-like domain"/>
    <property type="match status" value="1"/>
</dbReference>
<dbReference type="InterPro" id="IPR017582">
    <property type="entry name" value="SelU"/>
</dbReference>
<dbReference type="InterPro" id="IPR001763">
    <property type="entry name" value="Rhodanese-like_dom"/>
</dbReference>
<sequence length="369" mass="39693">MDLTLASAADPVLAGFDDIIDVRAPAEYAEDHLPGAINLPVLSDAERARVGTIYKHVSPFDARKLGAALVAANAARHLQGPLADRGGAWQPLVYCWRGGQRSGSFGTILSQIGWRVARVQGGYKAWRSLVVDRVQNGPIAAPVIVLDGNTGSAKTAILQRLAQRGHQVIDLEGLANHRGSLFGGHPEGQPSQKMFEGRLAVALECLDPARPLLVEAESSRIGQITVPKAMWQAICAAPRLQMQVPVAARAAFTAATYRDMVDDPARVAAILDLMAPLHPAERVERWRQALAQGRWQHLSEGLLRDHYDPRYDKHRSRHDDGRGQIVALDDLSDLDAATGLVEAGLARMTAGGSSRTADAGPARRAVADL</sequence>